<accession>A0ABM7CCX7</accession>
<keyword evidence="2" id="KW-1003">Cell membrane</keyword>
<evidence type="ECO:0000256" key="5">
    <source>
        <dbReference type="ARBA" id="ARBA00023136"/>
    </source>
</evidence>
<proteinExistence type="inferred from homology"/>
<evidence type="ECO:0000259" key="8">
    <source>
        <dbReference type="Pfam" id="PF02687"/>
    </source>
</evidence>
<evidence type="ECO:0000256" key="7">
    <source>
        <dbReference type="SAM" id="Phobius"/>
    </source>
</evidence>
<comment type="subcellular location">
    <subcellularLocation>
        <location evidence="1">Cell membrane</location>
        <topology evidence="1">Multi-pass membrane protein</topology>
    </subcellularLocation>
</comment>
<dbReference type="EMBL" id="CP032544">
    <property type="protein sequence ID" value="AZJ31597.1"/>
    <property type="molecule type" value="Genomic_DNA"/>
</dbReference>
<evidence type="ECO:0000313" key="10">
    <source>
        <dbReference type="EMBL" id="AZJ31597.1"/>
    </source>
</evidence>
<feature type="transmembrane region" description="Helical" evidence="7">
    <location>
        <begin position="283"/>
        <end position="308"/>
    </location>
</feature>
<evidence type="ECO:0000256" key="6">
    <source>
        <dbReference type="ARBA" id="ARBA00038076"/>
    </source>
</evidence>
<evidence type="ECO:0000256" key="4">
    <source>
        <dbReference type="ARBA" id="ARBA00022989"/>
    </source>
</evidence>
<evidence type="ECO:0000259" key="9">
    <source>
        <dbReference type="Pfam" id="PF12704"/>
    </source>
</evidence>
<dbReference type="InterPro" id="IPR025857">
    <property type="entry name" value="MacB_PCD"/>
</dbReference>
<dbReference type="PANTHER" id="PTHR30572">
    <property type="entry name" value="MEMBRANE COMPONENT OF TRANSPORTER-RELATED"/>
    <property type="match status" value="1"/>
</dbReference>
<gene>
    <name evidence="10" type="ORF">D6200_03030</name>
</gene>
<evidence type="ECO:0000313" key="11">
    <source>
        <dbReference type="Proteomes" id="UP000269693"/>
    </source>
</evidence>
<feature type="domain" description="ABC3 transporter permease C-terminal" evidence="8">
    <location>
        <begin position="287"/>
        <end position="401"/>
    </location>
</feature>
<reference evidence="10 11" key="1">
    <citation type="submission" date="2018-09" db="EMBL/GenBank/DDBJ databases">
        <title>Insights into the microbiota of Asian seabass (Lates calcarifer) with tenacibaculosis symptoms and description of sp. nov. Tenacibaculum singaporense.</title>
        <authorList>
            <person name="Miyake S."/>
            <person name="Soh M."/>
            <person name="Azman M.N."/>
            <person name="Ngoh S.Y."/>
            <person name="Orban L."/>
            <person name="Seedorf H."/>
        </authorList>
    </citation>
    <scope>NUCLEOTIDE SEQUENCE [LARGE SCALE GENOMIC DNA]</scope>
    <source>
        <strain evidence="10 11">DSM 13764</strain>
    </source>
</reference>
<evidence type="ECO:0000256" key="2">
    <source>
        <dbReference type="ARBA" id="ARBA00022475"/>
    </source>
</evidence>
<feature type="domain" description="MacB-like periplasmic core" evidence="9">
    <location>
        <begin position="24"/>
        <end position="244"/>
    </location>
</feature>
<name>A0ABM7CCX7_9FLAO</name>
<sequence length="414" mass="46476">MKFLFDSDTWQEIYGSIRKNKLRTGITIVGVLWGIFILVVLLGAARGMENNFKRIFGDFATNSVFLWTQRTDTPFKGFQKGRRFDLTFKDIEVLEKEYSNEIKLLAPRNQTNGTVVKDFKSGDFQVSGDYPVLDRVQKKDLIYGRFLNQNDIKNNSKVCVISEDMYKQLFDKKEVPIGQYVKISNVNYKVVGVYKPSNTIDIDGDTAYIPFTTFQKVYNTSNKVDWMMITANEGVDIKQMEKDILLTLKNLHKVHPEDKRAFGSVNLGDQIDKLMGFLTGMQFLTWFVGIATLIAGVFAIGNILLITVKERTKEIGIRRALGATPISIKRQIVLESVFLTTVAGMLGIIFGGLVLFLLDLLVGGGDDPTLVNPTVNIPIVMLAFSILVILGTLIGLIPAYMATVVKPIEALREE</sequence>
<dbReference type="RefSeq" id="WP_073183915.1">
    <property type="nucleotide sequence ID" value="NZ_CP032544.1"/>
</dbReference>
<dbReference type="Pfam" id="PF02687">
    <property type="entry name" value="FtsX"/>
    <property type="match status" value="1"/>
</dbReference>
<organism evidence="10 11">
    <name type="scientific">Tenacibaculum mesophilum</name>
    <dbReference type="NCBI Taxonomy" id="104268"/>
    <lineage>
        <taxon>Bacteria</taxon>
        <taxon>Pseudomonadati</taxon>
        <taxon>Bacteroidota</taxon>
        <taxon>Flavobacteriia</taxon>
        <taxon>Flavobacteriales</taxon>
        <taxon>Flavobacteriaceae</taxon>
        <taxon>Tenacibaculum</taxon>
    </lineage>
</organism>
<feature type="transmembrane region" description="Helical" evidence="7">
    <location>
        <begin position="26"/>
        <end position="45"/>
    </location>
</feature>
<feature type="transmembrane region" description="Helical" evidence="7">
    <location>
        <begin position="337"/>
        <end position="358"/>
    </location>
</feature>
<keyword evidence="11" id="KW-1185">Reference proteome</keyword>
<evidence type="ECO:0000256" key="1">
    <source>
        <dbReference type="ARBA" id="ARBA00004651"/>
    </source>
</evidence>
<comment type="similarity">
    <text evidence="6">Belongs to the ABC-4 integral membrane protein family.</text>
</comment>
<dbReference type="InterPro" id="IPR050250">
    <property type="entry name" value="Macrolide_Exporter_MacB"/>
</dbReference>
<protein>
    <submittedName>
        <fullName evidence="10">ABC transporter permease</fullName>
    </submittedName>
</protein>
<feature type="transmembrane region" description="Helical" evidence="7">
    <location>
        <begin position="378"/>
        <end position="402"/>
    </location>
</feature>
<dbReference type="PANTHER" id="PTHR30572:SF4">
    <property type="entry name" value="ABC TRANSPORTER PERMEASE YTRF"/>
    <property type="match status" value="1"/>
</dbReference>
<dbReference type="InterPro" id="IPR003838">
    <property type="entry name" value="ABC3_permease_C"/>
</dbReference>
<keyword evidence="3 7" id="KW-0812">Transmembrane</keyword>
<keyword evidence="5 7" id="KW-0472">Membrane</keyword>
<dbReference type="Pfam" id="PF12704">
    <property type="entry name" value="MacB_PCD"/>
    <property type="match status" value="1"/>
</dbReference>
<evidence type="ECO:0000256" key="3">
    <source>
        <dbReference type="ARBA" id="ARBA00022692"/>
    </source>
</evidence>
<dbReference type="Proteomes" id="UP000269693">
    <property type="component" value="Chromosome"/>
</dbReference>
<keyword evidence="4 7" id="KW-1133">Transmembrane helix</keyword>